<dbReference type="Proteomes" id="UP000564496">
    <property type="component" value="Unassembled WGS sequence"/>
</dbReference>
<evidence type="ECO:0000259" key="2">
    <source>
        <dbReference type="Pfam" id="PF14216"/>
    </source>
</evidence>
<keyword evidence="4" id="KW-1185">Reference proteome</keyword>
<sequence length="102" mass="11049">MAGKRLQQSRRRGGQLPAGAKSVAGTSRWANPYRPTSGHRSPEANAAAVAAYRDHLSEHPELVDQAREELAGYDLACYCEPDLPCHVDVLLEILAAGTEVRP</sequence>
<dbReference type="AlphaFoldDB" id="A0A7Z0DT09"/>
<reference evidence="3 4" key="1">
    <citation type="submission" date="2020-07" db="EMBL/GenBank/DDBJ databases">
        <title>Sequencing the genomes of 1000 actinobacteria strains.</title>
        <authorList>
            <person name="Klenk H.-P."/>
        </authorList>
    </citation>
    <scope>NUCLEOTIDE SEQUENCE [LARGE SCALE GENOMIC DNA]</scope>
    <source>
        <strain evidence="3 4">DSM 26487</strain>
    </source>
</reference>
<evidence type="ECO:0000313" key="3">
    <source>
        <dbReference type="EMBL" id="NYI81251.1"/>
    </source>
</evidence>
<feature type="region of interest" description="Disordered" evidence="1">
    <location>
        <begin position="1"/>
        <end position="45"/>
    </location>
</feature>
<dbReference type="Pfam" id="PF14216">
    <property type="entry name" value="DUF4326"/>
    <property type="match status" value="1"/>
</dbReference>
<feature type="domain" description="DUF4326" evidence="2">
    <location>
        <begin position="10"/>
        <end position="92"/>
    </location>
</feature>
<comment type="caution">
    <text evidence="3">The sequence shown here is derived from an EMBL/GenBank/DDBJ whole genome shotgun (WGS) entry which is preliminary data.</text>
</comment>
<protein>
    <recommendedName>
        <fullName evidence="2">DUF4326 domain-containing protein</fullName>
    </recommendedName>
</protein>
<organism evidence="3 4">
    <name type="scientific">Nocardioides panzhihuensis</name>
    <dbReference type="NCBI Taxonomy" id="860243"/>
    <lineage>
        <taxon>Bacteria</taxon>
        <taxon>Bacillati</taxon>
        <taxon>Actinomycetota</taxon>
        <taxon>Actinomycetes</taxon>
        <taxon>Propionibacteriales</taxon>
        <taxon>Nocardioidaceae</taxon>
        <taxon>Nocardioides</taxon>
    </lineage>
</organism>
<dbReference type="InterPro" id="IPR025475">
    <property type="entry name" value="DUF4326"/>
</dbReference>
<dbReference type="EMBL" id="JACBZR010000002">
    <property type="protein sequence ID" value="NYI81251.1"/>
    <property type="molecule type" value="Genomic_DNA"/>
</dbReference>
<name>A0A7Z0DT09_9ACTN</name>
<accession>A0A7Z0DT09</accession>
<dbReference type="RefSeq" id="WP_179661819.1">
    <property type="nucleotide sequence ID" value="NZ_JACBZR010000002.1"/>
</dbReference>
<evidence type="ECO:0000256" key="1">
    <source>
        <dbReference type="SAM" id="MobiDB-lite"/>
    </source>
</evidence>
<proteinExistence type="predicted"/>
<evidence type="ECO:0000313" key="4">
    <source>
        <dbReference type="Proteomes" id="UP000564496"/>
    </source>
</evidence>
<gene>
    <name evidence="3" type="ORF">BJ988_005959</name>
</gene>